<dbReference type="EMBL" id="MIKE01000024">
    <property type="protein sequence ID" value="OHT44598.1"/>
    <property type="molecule type" value="Genomic_DNA"/>
</dbReference>
<dbReference type="RefSeq" id="WP_070907828.1">
    <property type="nucleotide sequence ID" value="NZ_MIKE01000024.1"/>
</dbReference>
<dbReference type="STRING" id="1278819.BHE19_12880"/>
<reference evidence="2" key="2">
    <citation type="submission" date="2016-09" db="EMBL/GenBank/DDBJ databases">
        <authorList>
            <person name="Capua I."/>
            <person name="De Benedictis P."/>
            <person name="Joannis T."/>
            <person name="Lombin L.H."/>
            <person name="Cattoli G."/>
        </authorList>
    </citation>
    <scope>NUCLEOTIDE SEQUENCE [LARGE SCALE GENOMIC DNA]</scope>
    <source>
        <strain evidence="2">MSU</strain>
    </source>
</reference>
<dbReference type="Proteomes" id="UP000180252">
    <property type="component" value="Unassembled WGS sequence"/>
</dbReference>
<dbReference type="EMBL" id="MUHG01000018">
    <property type="protein sequence ID" value="OXB19264.1"/>
    <property type="molecule type" value="Genomic_DNA"/>
</dbReference>
<protein>
    <submittedName>
        <fullName evidence="2">Group 1 glycosyl transferase</fullName>
    </submittedName>
</protein>
<evidence type="ECO:0000259" key="1">
    <source>
        <dbReference type="Pfam" id="PF00534"/>
    </source>
</evidence>
<keyword evidence="5" id="KW-1185">Reference proteome</keyword>
<dbReference type="GO" id="GO:0016757">
    <property type="term" value="F:glycosyltransferase activity"/>
    <property type="evidence" value="ECO:0007669"/>
    <property type="project" value="InterPro"/>
</dbReference>
<dbReference type="AlphaFoldDB" id="A0A1S1J4C7"/>
<dbReference type="Pfam" id="PF00534">
    <property type="entry name" value="Glycos_transf_1"/>
    <property type="match status" value="1"/>
</dbReference>
<name>A0A1S1J4C7_9FLAO</name>
<organism evidence="2 4">
    <name type="scientific">Flavobacterium tructae</name>
    <dbReference type="NCBI Taxonomy" id="1114873"/>
    <lineage>
        <taxon>Bacteria</taxon>
        <taxon>Pseudomonadati</taxon>
        <taxon>Bacteroidota</taxon>
        <taxon>Flavobacteriia</taxon>
        <taxon>Flavobacteriales</taxon>
        <taxon>Flavobacteriaceae</taxon>
        <taxon>Flavobacterium</taxon>
    </lineage>
</organism>
<reference evidence="4" key="1">
    <citation type="submission" date="2016-09" db="EMBL/GenBank/DDBJ databases">
        <authorList>
            <person name="Chen S."/>
            <person name="Walker E."/>
        </authorList>
    </citation>
    <scope>NUCLEOTIDE SEQUENCE [LARGE SCALE GENOMIC DNA]</scope>
    <source>
        <strain evidence="4">MSU</strain>
    </source>
</reference>
<dbReference type="SUPFAM" id="SSF53756">
    <property type="entry name" value="UDP-Glycosyltransferase/glycogen phosphorylase"/>
    <property type="match status" value="1"/>
</dbReference>
<feature type="domain" description="Glycosyl transferase family 1" evidence="1">
    <location>
        <begin position="181"/>
        <end position="328"/>
    </location>
</feature>
<reference evidence="3 5" key="3">
    <citation type="submission" date="2016-11" db="EMBL/GenBank/DDBJ databases">
        <title>Whole genomes of Flavobacteriaceae.</title>
        <authorList>
            <person name="Stine C."/>
            <person name="Li C."/>
            <person name="Tadesse D."/>
        </authorList>
    </citation>
    <scope>NUCLEOTIDE SEQUENCE [LARGE SCALE GENOMIC DNA]</scope>
    <source>
        <strain evidence="3 5">ATCC BAA-2541</strain>
    </source>
</reference>
<comment type="caution">
    <text evidence="2">The sequence shown here is derived from an EMBL/GenBank/DDBJ whole genome shotgun (WGS) entry which is preliminary data.</text>
</comment>
<dbReference type="Proteomes" id="UP000198319">
    <property type="component" value="Unassembled WGS sequence"/>
</dbReference>
<dbReference type="PANTHER" id="PTHR12526">
    <property type="entry name" value="GLYCOSYLTRANSFERASE"/>
    <property type="match status" value="1"/>
</dbReference>
<dbReference type="OrthoDB" id="9811239at2"/>
<evidence type="ECO:0000313" key="4">
    <source>
        <dbReference type="Proteomes" id="UP000180252"/>
    </source>
</evidence>
<accession>A0A1S1J4C7</accession>
<keyword evidence="2" id="KW-0808">Transferase</keyword>
<proteinExistence type="predicted"/>
<evidence type="ECO:0000313" key="2">
    <source>
        <dbReference type="EMBL" id="OHT44598.1"/>
    </source>
</evidence>
<gene>
    <name evidence="3" type="ORF">B0A71_11990</name>
    <name evidence="2" type="ORF">BHE19_12880</name>
</gene>
<sequence>MTKVAVICNYKLLPERVGGMDYFFWDFDKKCKENNIDIDWFFPNNSNHGNYPNLTIYSSQEQTPENNFLFFCKEYKPEYTHIITHFVELCTSFFYKVKKVSNAEVIAVDHNPRPLNGYSLKKKINKKLKGILFSGYIDVFVGVSNYTVKEILNDFGTHIKAKTITIYNGVIIDSILTRANRANNHPVFLVASHLRESKGIQDLIEAVYLLSAEIKNEIKIGVYGEGPYEQHLLEKVKEYKVQDCFIFMGSKPNLNEIFSQYDYMLQPTHMECFSLSILESLAANVPVITTNVGGNTEAITSGENGYIFEPKDVKALAGILEDVYSGRKKISVNTRELIANSFSLPKMVENHFALLKQKGVKF</sequence>
<dbReference type="CDD" id="cd03801">
    <property type="entry name" value="GT4_PimA-like"/>
    <property type="match status" value="1"/>
</dbReference>
<dbReference type="PANTHER" id="PTHR12526:SF627">
    <property type="entry name" value="D-RHAMNOSYLTRANSFERASE WBPZ"/>
    <property type="match status" value="1"/>
</dbReference>
<dbReference type="InterPro" id="IPR001296">
    <property type="entry name" value="Glyco_trans_1"/>
</dbReference>
<evidence type="ECO:0000313" key="5">
    <source>
        <dbReference type="Proteomes" id="UP000198319"/>
    </source>
</evidence>
<dbReference type="Gene3D" id="3.40.50.2000">
    <property type="entry name" value="Glycogen Phosphorylase B"/>
    <property type="match status" value="2"/>
</dbReference>
<evidence type="ECO:0000313" key="3">
    <source>
        <dbReference type="EMBL" id="OXB19264.1"/>
    </source>
</evidence>